<evidence type="ECO:0000256" key="3">
    <source>
        <dbReference type="ARBA" id="ARBA00012261"/>
    </source>
</evidence>
<dbReference type="Gene3D" id="3.10.25.10">
    <property type="entry name" value="Formyl transferase, C-terminal domain"/>
    <property type="match status" value="1"/>
</dbReference>
<dbReference type="InterPro" id="IPR002376">
    <property type="entry name" value="Formyl_transf_N"/>
</dbReference>
<dbReference type="NCBIfam" id="TIGR00460">
    <property type="entry name" value="fmt"/>
    <property type="match status" value="1"/>
</dbReference>
<evidence type="ECO:0000259" key="9">
    <source>
        <dbReference type="Pfam" id="PF00551"/>
    </source>
</evidence>
<dbReference type="Proteomes" id="UP001165422">
    <property type="component" value="Unassembled WGS sequence"/>
</dbReference>
<keyword evidence="6 8" id="KW-0648">Protein biosynthesis</keyword>
<dbReference type="InterPro" id="IPR041711">
    <property type="entry name" value="Met-tRNA-FMT_N"/>
</dbReference>
<dbReference type="HAMAP" id="MF_00182">
    <property type="entry name" value="Formyl_trans"/>
    <property type="match status" value="1"/>
</dbReference>
<dbReference type="EMBL" id="JAJJPB010000006">
    <property type="protein sequence ID" value="MCC9294674.1"/>
    <property type="molecule type" value="Genomic_DNA"/>
</dbReference>
<organism evidence="11 12">
    <name type="scientific">Clostridium aromativorans</name>
    <dbReference type="NCBI Taxonomy" id="2836848"/>
    <lineage>
        <taxon>Bacteria</taxon>
        <taxon>Bacillati</taxon>
        <taxon>Bacillota</taxon>
        <taxon>Clostridia</taxon>
        <taxon>Eubacteriales</taxon>
        <taxon>Clostridiaceae</taxon>
        <taxon>Clostridium</taxon>
    </lineage>
</organism>
<evidence type="ECO:0000256" key="1">
    <source>
        <dbReference type="ARBA" id="ARBA00002606"/>
    </source>
</evidence>
<dbReference type="GO" id="GO:0004479">
    <property type="term" value="F:methionyl-tRNA formyltransferase activity"/>
    <property type="evidence" value="ECO:0007669"/>
    <property type="project" value="UniProtKB-EC"/>
</dbReference>
<comment type="similarity">
    <text evidence="2 8">Belongs to the Fmt family.</text>
</comment>
<sequence length="310" mass="34627">MNIVFMGTPDFSVPSLKRLIEEHNVTAVFTQPDRPKGRGKKVVFSPVKEEAIKYNIPVYQPVSLKKDTRSLGKLKEMKPDFIVVVAYGQILTKEVLDIPKNGCINLHASLLPKYRGAAPINWCIINGEKKTGNTTMFMNTGLDTGDMLLSSNVEIPEDMTAGELTDILKEDGADLLARTLRGLETGVIKRKKQGETTTAYAKMLCRNMAEIDWNLDSIKIKNFVRGLNPWPIAYTQYKGENMKIYRVEALDEMSPREAGYILEVSKYGIKVSCGRGIVLIKNIQFPGGRPMEVSEYIKGHLIKTGVILGE</sequence>
<evidence type="ECO:0000256" key="6">
    <source>
        <dbReference type="ARBA" id="ARBA00022917"/>
    </source>
</evidence>
<feature type="domain" description="Formyl transferase N-terminal" evidence="9">
    <location>
        <begin position="1"/>
        <end position="179"/>
    </location>
</feature>
<dbReference type="RefSeq" id="WP_150355863.1">
    <property type="nucleotide sequence ID" value="NZ_JAJJPB010000006.1"/>
</dbReference>
<comment type="caution">
    <text evidence="11">The sequence shown here is derived from an EMBL/GenBank/DDBJ whole genome shotgun (WGS) entry which is preliminary data.</text>
</comment>
<gene>
    <name evidence="8 11" type="primary">fmt</name>
    <name evidence="11" type="ORF">LN736_07360</name>
</gene>
<dbReference type="InterPro" id="IPR005793">
    <property type="entry name" value="Formyl_trans_C"/>
</dbReference>
<dbReference type="Gene3D" id="3.40.50.170">
    <property type="entry name" value="Formyl transferase, N-terminal domain"/>
    <property type="match status" value="1"/>
</dbReference>
<dbReference type="InterPro" id="IPR036477">
    <property type="entry name" value="Formyl_transf_N_sf"/>
</dbReference>
<keyword evidence="5 8" id="KW-0808">Transferase</keyword>
<dbReference type="EC" id="2.1.2.9" evidence="3 8"/>
<evidence type="ECO:0000256" key="4">
    <source>
        <dbReference type="ARBA" id="ARBA00016014"/>
    </source>
</evidence>
<dbReference type="Pfam" id="PF00551">
    <property type="entry name" value="Formyl_trans_N"/>
    <property type="match status" value="1"/>
</dbReference>
<evidence type="ECO:0000256" key="5">
    <source>
        <dbReference type="ARBA" id="ARBA00022679"/>
    </source>
</evidence>
<evidence type="ECO:0000256" key="2">
    <source>
        <dbReference type="ARBA" id="ARBA00010699"/>
    </source>
</evidence>
<evidence type="ECO:0000313" key="12">
    <source>
        <dbReference type="Proteomes" id="UP001165422"/>
    </source>
</evidence>
<evidence type="ECO:0000256" key="7">
    <source>
        <dbReference type="ARBA" id="ARBA00048558"/>
    </source>
</evidence>
<dbReference type="Pfam" id="PF02911">
    <property type="entry name" value="Formyl_trans_C"/>
    <property type="match status" value="1"/>
</dbReference>
<accession>A0ABS8N689</accession>
<name>A0ABS8N689_9CLOT</name>
<dbReference type="InterPro" id="IPR011034">
    <property type="entry name" value="Formyl_transferase-like_C_sf"/>
</dbReference>
<protein>
    <recommendedName>
        <fullName evidence="4 8">Methionyl-tRNA formyltransferase</fullName>
        <ecNumber evidence="3 8">2.1.2.9</ecNumber>
    </recommendedName>
</protein>
<reference evidence="11" key="1">
    <citation type="submission" date="2021-11" db="EMBL/GenBank/DDBJ databases">
        <authorList>
            <person name="Qingchun L."/>
            <person name="Dong Z."/>
            <person name="Zongwei Q."/>
            <person name="Jia Z."/>
            <person name="Duotao L."/>
        </authorList>
    </citation>
    <scope>NUCLEOTIDE SEQUENCE</scope>
    <source>
        <strain evidence="11">WLY-B-L2</strain>
    </source>
</reference>
<dbReference type="CDD" id="cd08704">
    <property type="entry name" value="Met_tRNA_FMT_C"/>
    <property type="match status" value="1"/>
</dbReference>
<dbReference type="CDD" id="cd08646">
    <property type="entry name" value="FMT_core_Met-tRNA-FMT_N"/>
    <property type="match status" value="1"/>
</dbReference>
<dbReference type="InterPro" id="IPR037022">
    <property type="entry name" value="Formyl_trans_C_sf"/>
</dbReference>
<comment type="function">
    <text evidence="1 8">Attaches a formyl group to the free amino group of methionyl-tRNA(fMet). The formyl group appears to play a dual role in the initiator identity of N-formylmethionyl-tRNA by promoting its recognition by IF2 and preventing the misappropriation of this tRNA by the elongation apparatus.</text>
</comment>
<comment type="catalytic activity">
    <reaction evidence="7 8">
        <text>L-methionyl-tRNA(fMet) + (6R)-10-formyltetrahydrofolate = N-formyl-L-methionyl-tRNA(fMet) + (6S)-5,6,7,8-tetrahydrofolate + H(+)</text>
        <dbReference type="Rhea" id="RHEA:24380"/>
        <dbReference type="Rhea" id="RHEA-COMP:9952"/>
        <dbReference type="Rhea" id="RHEA-COMP:9953"/>
        <dbReference type="ChEBI" id="CHEBI:15378"/>
        <dbReference type="ChEBI" id="CHEBI:57453"/>
        <dbReference type="ChEBI" id="CHEBI:78530"/>
        <dbReference type="ChEBI" id="CHEBI:78844"/>
        <dbReference type="ChEBI" id="CHEBI:195366"/>
        <dbReference type="EC" id="2.1.2.9"/>
    </reaction>
</comment>
<feature type="domain" description="Formyl transferase C-terminal" evidence="10">
    <location>
        <begin position="207"/>
        <end position="300"/>
    </location>
</feature>
<dbReference type="PANTHER" id="PTHR11138">
    <property type="entry name" value="METHIONYL-TRNA FORMYLTRANSFERASE"/>
    <property type="match status" value="1"/>
</dbReference>
<dbReference type="SUPFAM" id="SSF50486">
    <property type="entry name" value="FMT C-terminal domain-like"/>
    <property type="match status" value="1"/>
</dbReference>
<evidence type="ECO:0000256" key="8">
    <source>
        <dbReference type="HAMAP-Rule" id="MF_00182"/>
    </source>
</evidence>
<evidence type="ECO:0000259" key="10">
    <source>
        <dbReference type="Pfam" id="PF02911"/>
    </source>
</evidence>
<proteinExistence type="inferred from homology"/>
<keyword evidence="12" id="KW-1185">Reference proteome</keyword>
<feature type="binding site" evidence="8">
    <location>
        <begin position="109"/>
        <end position="112"/>
    </location>
    <ligand>
        <name>(6S)-5,6,7,8-tetrahydrofolate</name>
        <dbReference type="ChEBI" id="CHEBI:57453"/>
    </ligand>
</feature>
<dbReference type="SUPFAM" id="SSF53328">
    <property type="entry name" value="Formyltransferase"/>
    <property type="match status" value="1"/>
</dbReference>
<evidence type="ECO:0000313" key="11">
    <source>
        <dbReference type="EMBL" id="MCC9294674.1"/>
    </source>
</evidence>
<dbReference type="InterPro" id="IPR005794">
    <property type="entry name" value="Fmt"/>
</dbReference>
<dbReference type="PANTHER" id="PTHR11138:SF5">
    <property type="entry name" value="METHIONYL-TRNA FORMYLTRANSFERASE, MITOCHONDRIAL"/>
    <property type="match status" value="1"/>
</dbReference>
<dbReference type="InterPro" id="IPR044135">
    <property type="entry name" value="Met-tRNA-FMT_C"/>
</dbReference>